<feature type="domain" description="NADPH-dependent FMN reductase-like" evidence="3">
    <location>
        <begin position="7"/>
        <end position="151"/>
    </location>
</feature>
<evidence type="ECO:0000313" key="4">
    <source>
        <dbReference type="EMBL" id="SFC10346.1"/>
    </source>
</evidence>
<evidence type="ECO:0000259" key="3">
    <source>
        <dbReference type="Pfam" id="PF03358"/>
    </source>
</evidence>
<accession>A0AAJ5BFZ2</accession>
<dbReference type="EMBL" id="FOLW01000001">
    <property type="protein sequence ID" value="SFC10346.1"/>
    <property type="molecule type" value="Genomic_DNA"/>
</dbReference>
<dbReference type="GO" id="GO:0016491">
    <property type="term" value="F:oxidoreductase activity"/>
    <property type="evidence" value="ECO:0007669"/>
    <property type="project" value="InterPro"/>
</dbReference>
<reference evidence="4 5" key="1">
    <citation type="submission" date="2016-10" db="EMBL/GenBank/DDBJ databases">
        <authorList>
            <person name="Varghese N."/>
            <person name="Submissions S."/>
        </authorList>
    </citation>
    <scope>NUCLEOTIDE SEQUENCE [LARGE SCALE GENOMIC DNA]</scope>
    <source>
        <strain evidence="4 5">DSM 5563</strain>
    </source>
</reference>
<protein>
    <submittedName>
        <fullName evidence="4">NAD(P)H-dependent FMN reductase</fullName>
    </submittedName>
</protein>
<dbReference type="AlphaFoldDB" id="A0AAJ5BFZ2"/>
<dbReference type="Gene3D" id="3.40.50.360">
    <property type="match status" value="1"/>
</dbReference>
<dbReference type="RefSeq" id="WP_047779941.1">
    <property type="nucleotide sequence ID" value="NZ_FOLW01000001.1"/>
</dbReference>
<evidence type="ECO:0000256" key="1">
    <source>
        <dbReference type="ARBA" id="ARBA00001917"/>
    </source>
</evidence>
<dbReference type="PANTHER" id="PTHR30543">
    <property type="entry name" value="CHROMATE REDUCTASE"/>
    <property type="match status" value="1"/>
</dbReference>
<comment type="caution">
    <text evidence="4">The sequence shown here is derived from an EMBL/GenBank/DDBJ whole genome shotgun (WGS) entry which is preliminary data.</text>
</comment>
<gene>
    <name evidence="4" type="ORF">SAMN02745723_101395</name>
</gene>
<name>A0AAJ5BFZ2_9GAMM</name>
<dbReference type="GO" id="GO:0010181">
    <property type="term" value="F:FMN binding"/>
    <property type="evidence" value="ECO:0007669"/>
    <property type="project" value="TreeGrafter"/>
</dbReference>
<dbReference type="InterPro" id="IPR005025">
    <property type="entry name" value="FMN_Rdtase-like_dom"/>
</dbReference>
<dbReference type="InterPro" id="IPR050712">
    <property type="entry name" value="NAD(P)H-dep_reductase"/>
</dbReference>
<sequence>MSQVKHVAVLVGSLRKESINKKIALALAKLAPSSIKLEIVEIGDLPLYSEDIDVTPAPAQYTAFRNKIKAADAVLFVTPEYNRSVPAALKNALDVGSRPYGQSAWSGKPGAVVSASPGAIGGFGANHHLRQSLVFLNIPCMQQPEAYISNAGTIFEESGALTERTKGFLQSFIDAYADWVMLQTRTPK</sequence>
<dbReference type="InterPro" id="IPR029039">
    <property type="entry name" value="Flavoprotein-like_sf"/>
</dbReference>
<comment type="cofactor">
    <cofactor evidence="1">
        <name>FMN</name>
        <dbReference type="ChEBI" id="CHEBI:58210"/>
    </cofactor>
</comment>
<dbReference type="Proteomes" id="UP000226420">
    <property type="component" value="Unassembled WGS sequence"/>
</dbReference>
<keyword evidence="2" id="KW-0285">Flavoprotein</keyword>
<dbReference type="PANTHER" id="PTHR30543:SF21">
    <property type="entry name" value="NAD(P)H-DEPENDENT FMN REDUCTASE LOT6"/>
    <property type="match status" value="1"/>
</dbReference>
<keyword evidence="2" id="KW-0288">FMN</keyword>
<dbReference type="SUPFAM" id="SSF52218">
    <property type="entry name" value="Flavoproteins"/>
    <property type="match status" value="1"/>
</dbReference>
<evidence type="ECO:0000256" key="2">
    <source>
        <dbReference type="ARBA" id="ARBA00022643"/>
    </source>
</evidence>
<dbReference type="Pfam" id="PF03358">
    <property type="entry name" value="FMN_red"/>
    <property type="match status" value="1"/>
</dbReference>
<proteinExistence type="predicted"/>
<organism evidence="4 5">
    <name type="scientific">Pragia fontium DSM 5563 = ATCC 49100</name>
    <dbReference type="NCBI Taxonomy" id="1122977"/>
    <lineage>
        <taxon>Bacteria</taxon>
        <taxon>Pseudomonadati</taxon>
        <taxon>Pseudomonadota</taxon>
        <taxon>Gammaproteobacteria</taxon>
        <taxon>Enterobacterales</taxon>
        <taxon>Budviciaceae</taxon>
        <taxon>Pragia</taxon>
    </lineage>
</organism>
<evidence type="ECO:0000313" key="5">
    <source>
        <dbReference type="Proteomes" id="UP000226420"/>
    </source>
</evidence>
<dbReference type="GO" id="GO:0005829">
    <property type="term" value="C:cytosol"/>
    <property type="evidence" value="ECO:0007669"/>
    <property type="project" value="TreeGrafter"/>
</dbReference>